<dbReference type="OrthoDB" id="9812349at2"/>
<feature type="transmembrane region" description="Helical" evidence="1">
    <location>
        <begin position="42"/>
        <end position="63"/>
    </location>
</feature>
<sequence length="75" mass="8768">MGDQYFQADWYYSTSALFAMLILLTLFALPARVIQKRHGYPVWTLVFCLVPYMGPYILLWAFATSEPRKIEEDLS</sequence>
<evidence type="ECO:0000256" key="1">
    <source>
        <dbReference type="SAM" id="Phobius"/>
    </source>
</evidence>
<keyword evidence="1" id="KW-1133">Transmembrane helix</keyword>
<evidence type="ECO:0000313" key="3">
    <source>
        <dbReference type="Proteomes" id="UP000027746"/>
    </source>
</evidence>
<keyword evidence="3" id="KW-1185">Reference proteome</keyword>
<gene>
    <name evidence="2" type="ORF">SUH3_03085</name>
</gene>
<evidence type="ECO:0000313" key="2">
    <source>
        <dbReference type="EMBL" id="KEJ97988.1"/>
    </source>
</evidence>
<dbReference type="Proteomes" id="UP000027746">
    <property type="component" value="Unassembled WGS sequence"/>
</dbReference>
<reference evidence="2 3" key="1">
    <citation type="submission" date="2014-01" db="EMBL/GenBank/DDBJ databases">
        <title>Sulfitobacter sp. H3 (MCCC 1A00686) Genome Sequencing.</title>
        <authorList>
            <person name="Lai Q."/>
            <person name="Hong Z."/>
        </authorList>
    </citation>
    <scope>NUCLEOTIDE SEQUENCE [LARGE SCALE GENOMIC DNA]</scope>
    <source>
        <strain evidence="2 3">H3</strain>
    </source>
</reference>
<keyword evidence="1" id="KW-0472">Membrane</keyword>
<keyword evidence="1" id="KW-0812">Transmembrane</keyword>
<accession>A0A073J5T9</accession>
<protein>
    <submittedName>
        <fullName evidence="2">Uncharacterized protein</fullName>
    </submittedName>
</protein>
<comment type="caution">
    <text evidence="2">The sequence shown here is derived from an EMBL/GenBank/DDBJ whole genome shotgun (WGS) entry which is preliminary data.</text>
</comment>
<dbReference type="RefSeq" id="WP_037921282.1">
    <property type="nucleotide sequence ID" value="NZ_CP054599.1"/>
</dbReference>
<proteinExistence type="predicted"/>
<dbReference type="EMBL" id="JAMD01000001">
    <property type="protein sequence ID" value="KEJ97988.1"/>
    <property type="molecule type" value="Genomic_DNA"/>
</dbReference>
<feature type="transmembrane region" description="Helical" evidence="1">
    <location>
        <begin position="12"/>
        <end position="30"/>
    </location>
</feature>
<dbReference type="AlphaFoldDB" id="A0A073J5T9"/>
<organism evidence="2 3">
    <name type="scientific">Pseudosulfitobacter pseudonitzschiae</name>
    <dbReference type="NCBI Taxonomy" id="1402135"/>
    <lineage>
        <taxon>Bacteria</taxon>
        <taxon>Pseudomonadati</taxon>
        <taxon>Pseudomonadota</taxon>
        <taxon>Alphaproteobacteria</taxon>
        <taxon>Rhodobacterales</taxon>
        <taxon>Roseobacteraceae</taxon>
        <taxon>Pseudosulfitobacter</taxon>
    </lineage>
</organism>
<name>A0A073J5T9_9RHOB</name>
<dbReference type="GeneID" id="68870538"/>